<dbReference type="PANTHER" id="PTHR42976:SF1">
    <property type="entry name" value="GH18 DOMAIN-CONTAINING PROTEIN-RELATED"/>
    <property type="match status" value="1"/>
</dbReference>
<dbReference type="InterPro" id="IPR052750">
    <property type="entry name" value="GH18_Chitinase"/>
</dbReference>
<keyword evidence="2" id="KW-0378">Hydrolase</keyword>
<dbReference type="AlphaFoldDB" id="A0A437RC80"/>
<dbReference type="GO" id="GO:0016787">
    <property type="term" value="F:hydrolase activity"/>
    <property type="evidence" value="ECO:0007669"/>
    <property type="project" value="UniProtKB-KW"/>
</dbReference>
<dbReference type="InterPro" id="IPR017853">
    <property type="entry name" value="GH"/>
</dbReference>
<dbReference type="Gene3D" id="3.20.20.80">
    <property type="entry name" value="Glycosidases"/>
    <property type="match status" value="1"/>
</dbReference>
<accession>A0A437RC80</accession>
<gene>
    <name evidence="2" type="ORF">EOE66_17130</name>
</gene>
<evidence type="ECO:0000313" key="3">
    <source>
        <dbReference type="Proteomes" id="UP000285575"/>
    </source>
</evidence>
<evidence type="ECO:0000256" key="1">
    <source>
        <dbReference type="SAM" id="SignalP"/>
    </source>
</evidence>
<organism evidence="2 3">
    <name type="scientific">Rubrivivax rivuli</name>
    <dbReference type="NCBI Taxonomy" id="1862385"/>
    <lineage>
        <taxon>Bacteria</taxon>
        <taxon>Pseudomonadati</taxon>
        <taxon>Pseudomonadota</taxon>
        <taxon>Betaproteobacteria</taxon>
        <taxon>Burkholderiales</taxon>
        <taxon>Sphaerotilaceae</taxon>
        <taxon>Rubrivivax</taxon>
    </lineage>
</organism>
<feature type="chain" id="PRO_5019096644" evidence="1">
    <location>
        <begin position="27"/>
        <end position="328"/>
    </location>
</feature>
<dbReference type="OrthoDB" id="6018988at2"/>
<dbReference type="RefSeq" id="WP_128229942.1">
    <property type="nucleotide sequence ID" value="NZ_SACR01000005.1"/>
</dbReference>
<dbReference type="PANTHER" id="PTHR42976">
    <property type="entry name" value="BIFUNCTIONAL CHITINASE/LYSOZYME-RELATED"/>
    <property type="match status" value="1"/>
</dbReference>
<protein>
    <submittedName>
        <fullName evidence="2">Glycosyl hydrolase</fullName>
    </submittedName>
</protein>
<keyword evidence="1" id="KW-0732">Signal</keyword>
<sequence>MSARGALRRGLAAALLFACGAAGAQASAPPPSPWAGPYQDLSQGPAPAWRLPPAPGRVITWAFATGACGQERWSLHADAAEEAREMQRRIAEAVAEGRDHAVSTGGEVGIFTCSTQAGMRRFVERHLSPRLVGLDFDIEGKQTAEQIDALVQQVAWAAQQWPQLRLSFTLATHASADGRGLNATGENVMRAVATHGLRSRAVINLMVMNYGPADARWCVLKAGRCDMAASALQAAHNLHRAHGVPYAQIALTLMAGENDVAGNVTGVDDAAAVAAAAQRLGLAGVHHWSLHRDQACAAGSPRVSPRCHALPGVAPGSFGATLDAARPR</sequence>
<dbReference type="EMBL" id="SACR01000005">
    <property type="protein sequence ID" value="RVU44396.1"/>
    <property type="molecule type" value="Genomic_DNA"/>
</dbReference>
<name>A0A437RC80_9BURK</name>
<dbReference type="Proteomes" id="UP000285575">
    <property type="component" value="Unassembled WGS sequence"/>
</dbReference>
<comment type="caution">
    <text evidence="2">The sequence shown here is derived from an EMBL/GenBank/DDBJ whole genome shotgun (WGS) entry which is preliminary data.</text>
</comment>
<feature type="signal peptide" evidence="1">
    <location>
        <begin position="1"/>
        <end position="26"/>
    </location>
</feature>
<keyword evidence="3" id="KW-1185">Reference proteome</keyword>
<reference evidence="2 3" key="1">
    <citation type="submission" date="2019-01" db="EMBL/GenBank/DDBJ databases">
        <authorList>
            <person name="Chen W.-M."/>
        </authorList>
    </citation>
    <scope>NUCLEOTIDE SEQUENCE [LARGE SCALE GENOMIC DNA]</scope>
    <source>
        <strain evidence="2 3">KYPY4</strain>
    </source>
</reference>
<dbReference type="SUPFAM" id="SSF51445">
    <property type="entry name" value="(Trans)glycosidases"/>
    <property type="match status" value="1"/>
</dbReference>
<evidence type="ECO:0000313" key="2">
    <source>
        <dbReference type="EMBL" id="RVU44396.1"/>
    </source>
</evidence>
<proteinExistence type="predicted"/>